<dbReference type="EMBL" id="LNAM01000002">
    <property type="protein sequence ID" value="KSV60584.1"/>
    <property type="molecule type" value="Genomic_DNA"/>
</dbReference>
<keyword evidence="2" id="KW-1133">Transmembrane helix</keyword>
<accession>A0A0V8QJ55</accession>
<gene>
    <name evidence="4" type="ORF">ASU35_05270</name>
</gene>
<evidence type="ECO:0000256" key="2">
    <source>
        <dbReference type="SAM" id="Phobius"/>
    </source>
</evidence>
<protein>
    <recommendedName>
        <fullName evidence="3">Zinc-ribbon domain-containing protein</fullName>
    </recommendedName>
</protein>
<organism evidence="4 5">
    <name type="scientific">Acetivibrio ethanolgignens</name>
    <dbReference type="NCBI Taxonomy" id="290052"/>
    <lineage>
        <taxon>Bacteria</taxon>
        <taxon>Bacillati</taxon>
        <taxon>Bacillota</taxon>
        <taxon>Clostridia</taxon>
        <taxon>Eubacteriales</taxon>
        <taxon>Oscillospiraceae</taxon>
        <taxon>Acetivibrio</taxon>
    </lineage>
</organism>
<feature type="region of interest" description="Disordered" evidence="1">
    <location>
        <begin position="60"/>
        <end position="87"/>
    </location>
</feature>
<evidence type="ECO:0000313" key="4">
    <source>
        <dbReference type="EMBL" id="KSV60584.1"/>
    </source>
</evidence>
<dbReference type="RefSeq" id="WP_058351301.1">
    <property type="nucleotide sequence ID" value="NZ_CABMMD010000002.1"/>
</dbReference>
<keyword evidence="2" id="KW-0812">Transmembrane</keyword>
<evidence type="ECO:0000256" key="1">
    <source>
        <dbReference type="SAM" id="MobiDB-lite"/>
    </source>
</evidence>
<proteinExistence type="predicted"/>
<sequence>MSKENKMVTCKHCGAEIAASAKVCPQCGGKNKKPLYKRPWFIAVIAIIIIGAIGSAGGDKTSNEAGKNDTQVTTSENTNNTQAEPETPEITYTAYSVSELMDDLNGNALKAANKYKDQYIELTGRLNVIDSSGKYISIVSTEDEFAILGVQCYIKSEEQKSAVMDMSIGDTLAVKGKIKDVGEVMGYSLDIDEVVKASN</sequence>
<feature type="compositionally biased region" description="Polar residues" evidence="1">
    <location>
        <begin position="63"/>
        <end position="84"/>
    </location>
</feature>
<dbReference type="Proteomes" id="UP000054874">
    <property type="component" value="Unassembled WGS sequence"/>
</dbReference>
<evidence type="ECO:0000313" key="5">
    <source>
        <dbReference type="Proteomes" id="UP000054874"/>
    </source>
</evidence>
<comment type="caution">
    <text evidence="4">The sequence shown here is derived from an EMBL/GenBank/DDBJ whole genome shotgun (WGS) entry which is preliminary data.</text>
</comment>
<feature type="domain" description="Zinc-ribbon" evidence="3">
    <location>
        <begin position="10"/>
        <end position="28"/>
    </location>
</feature>
<dbReference type="InterPro" id="IPR026870">
    <property type="entry name" value="Zinc_ribbon_dom"/>
</dbReference>
<keyword evidence="2" id="KW-0472">Membrane</keyword>
<feature type="transmembrane region" description="Helical" evidence="2">
    <location>
        <begin position="40"/>
        <end position="58"/>
    </location>
</feature>
<keyword evidence="5" id="KW-1185">Reference proteome</keyword>
<dbReference type="InterPro" id="IPR024422">
    <property type="entry name" value="Protein_unknown_function_OB"/>
</dbReference>
<dbReference type="Pfam" id="PF13240">
    <property type="entry name" value="Zn_Ribbon_1"/>
    <property type="match status" value="1"/>
</dbReference>
<dbReference type="Pfam" id="PF12869">
    <property type="entry name" value="tRNA_anti-like"/>
    <property type="match status" value="1"/>
</dbReference>
<evidence type="ECO:0000259" key="3">
    <source>
        <dbReference type="Pfam" id="PF13240"/>
    </source>
</evidence>
<dbReference type="AlphaFoldDB" id="A0A0V8QJ55"/>
<reference evidence="4 5" key="1">
    <citation type="submission" date="2015-11" db="EMBL/GenBank/DDBJ databases">
        <title>Butyribacter intestini gen. nov., sp. nov., a butyric acid-producing bacterium of the family Lachnospiraceae isolated from the human faeces.</title>
        <authorList>
            <person name="Zou Y."/>
            <person name="Xue W."/>
            <person name="Luo G."/>
            <person name="Lv M."/>
        </authorList>
    </citation>
    <scope>NUCLEOTIDE SEQUENCE [LARGE SCALE GENOMIC DNA]</scope>
    <source>
        <strain evidence="4 5">ACET-33324</strain>
    </source>
</reference>
<name>A0A0V8QJ55_9FIRM</name>
<dbReference type="OrthoDB" id="1779544at2"/>